<feature type="region of interest" description="Disordered" evidence="1">
    <location>
        <begin position="88"/>
        <end position="132"/>
    </location>
</feature>
<name>A0A2T2P7Z5_CORCC</name>
<feature type="domain" description="Myb-like" evidence="2">
    <location>
        <begin position="135"/>
        <end position="185"/>
    </location>
</feature>
<gene>
    <name evidence="3" type="ORF">BS50DRAFT_195742</name>
</gene>
<reference evidence="3 4" key="1">
    <citation type="journal article" date="2018" name="Front. Microbiol.">
        <title>Genome-Wide Analysis of Corynespora cassiicola Leaf Fall Disease Putative Effectors.</title>
        <authorList>
            <person name="Lopez D."/>
            <person name="Ribeiro S."/>
            <person name="Label P."/>
            <person name="Fumanal B."/>
            <person name="Venisse J.S."/>
            <person name="Kohler A."/>
            <person name="de Oliveira R.R."/>
            <person name="Labutti K."/>
            <person name="Lipzen A."/>
            <person name="Lail K."/>
            <person name="Bauer D."/>
            <person name="Ohm R.A."/>
            <person name="Barry K.W."/>
            <person name="Spatafora J."/>
            <person name="Grigoriev I.V."/>
            <person name="Martin F.M."/>
            <person name="Pujade-Renaud V."/>
        </authorList>
    </citation>
    <scope>NUCLEOTIDE SEQUENCE [LARGE SCALE GENOMIC DNA]</scope>
    <source>
        <strain evidence="3 4">Philippines</strain>
    </source>
</reference>
<dbReference type="SUPFAM" id="SSF46689">
    <property type="entry name" value="Homeodomain-like"/>
    <property type="match status" value="1"/>
</dbReference>
<dbReference type="EMBL" id="KZ678129">
    <property type="protein sequence ID" value="PSN73783.1"/>
    <property type="molecule type" value="Genomic_DNA"/>
</dbReference>
<organism evidence="3 4">
    <name type="scientific">Corynespora cassiicola Philippines</name>
    <dbReference type="NCBI Taxonomy" id="1448308"/>
    <lineage>
        <taxon>Eukaryota</taxon>
        <taxon>Fungi</taxon>
        <taxon>Dikarya</taxon>
        <taxon>Ascomycota</taxon>
        <taxon>Pezizomycotina</taxon>
        <taxon>Dothideomycetes</taxon>
        <taxon>Pleosporomycetidae</taxon>
        <taxon>Pleosporales</taxon>
        <taxon>Corynesporascaceae</taxon>
        <taxon>Corynespora</taxon>
    </lineage>
</organism>
<dbReference type="PROSITE" id="PS50090">
    <property type="entry name" value="MYB_LIKE"/>
    <property type="match status" value="1"/>
</dbReference>
<dbReference type="InterPro" id="IPR001005">
    <property type="entry name" value="SANT/Myb"/>
</dbReference>
<evidence type="ECO:0000313" key="3">
    <source>
        <dbReference type="EMBL" id="PSN73783.1"/>
    </source>
</evidence>
<accession>A0A2T2P7Z5</accession>
<proteinExistence type="predicted"/>
<dbReference type="Pfam" id="PF13921">
    <property type="entry name" value="Myb_DNA-bind_6"/>
    <property type="match status" value="1"/>
</dbReference>
<dbReference type="InterPro" id="IPR009057">
    <property type="entry name" value="Homeodomain-like_sf"/>
</dbReference>
<dbReference type="STRING" id="1448308.A0A2T2P7Z5"/>
<keyword evidence="4" id="KW-1185">Reference proteome</keyword>
<dbReference type="AlphaFoldDB" id="A0A2T2P7Z5"/>
<dbReference type="SMART" id="SM00717">
    <property type="entry name" value="SANT"/>
    <property type="match status" value="1"/>
</dbReference>
<dbReference type="Proteomes" id="UP000240883">
    <property type="component" value="Unassembled WGS sequence"/>
</dbReference>
<evidence type="ECO:0000256" key="1">
    <source>
        <dbReference type="SAM" id="MobiDB-lite"/>
    </source>
</evidence>
<evidence type="ECO:0000259" key="2">
    <source>
        <dbReference type="PROSITE" id="PS50090"/>
    </source>
</evidence>
<sequence length="187" mass="21126">MAYQITDLTLCHVPKGSSIVTAIVRCSEPNLSPNPIGLEHKLLGGEGKVICTTQLSPDSWMLLGYRYNGGVSSACNCEDAMLLNADRTSSPLSDTTSDDNNHPDDGDKEDEEGSGEYRPHSAGNGQRLRKDDMLSRKRTRIKWSELDELRLLAYRKEMNLEWKKIFERFSDRTPGAVRTRWYMLQGK</sequence>
<dbReference type="Gene3D" id="1.10.10.60">
    <property type="entry name" value="Homeodomain-like"/>
    <property type="match status" value="1"/>
</dbReference>
<dbReference type="CDD" id="cd00167">
    <property type="entry name" value="SANT"/>
    <property type="match status" value="1"/>
</dbReference>
<protein>
    <recommendedName>
        <fullName evidence="2">Myb-like domain-containing protein</fullName>
    </recommendedName>
</protein>
<dbReference type="OrthoDB" id="3562657at2759"/>
<evidence type="ECO:0000313" key="4">
    <source>
        <dbReference type="Proteomes" id="UP000240883"/>
    </source>
</evidence>